<evidence type="ECO:0000313" key="7">
    <source>
        <dbReference type="Proteomes" id="UP000248066"/>
    </source>
</evidence>
<evidence type="ECO:0000256" key="4">
    <source>
        <dbReference type="ARBA" id="ARBA00022825"/>
    </source>
</evidence>
<comment type="similarity">
    <text evidence="1">Belongs to the peptidase S49 family.</text>
</comment>
<dbReference type="SUPFAM" id="SSF52096">
    <property type="entry name" value="ClpP/crotonase"/>
    <property type="match status" value="1"/>
</dbReference>
<organism evidence="6 7">
    <name type="scientific">Alteribacter lacisalsi</name>
    <dbReference type="NCBI Taxonomy" id="2045244"/>
    <lineage>
        <taxon>Bacteria</taxon>
        <taxon>Bacillati</taxon>
        <taxon>Bacillota</taxon>
        <taxon>Bacilli</taxon>
        <taxon>Bacillales</taxon>
        <taxon>Bacillaceae</taxon>
        <taxon>Alteribacter</taxon>
    </lineage>
</organism>
<dbReference type="GO" id="GO:0008236">
    <property type="term" value="F:serine-type peptidase activity"/>
    <property type="evidence" value="ECO:0007669"/>
    <property type="project" value="UniProtKB-KW"/>
</dbReference>
<proteinExistence type="inferred from homology"/>
<dbReference type="RefSeq" id="WP_110516036.1">
    <property type="nucleotide sequence ID" value="NZ_PDOF01000001.1"/>
</dbReference>
<keyword evidence="2" id="KW-0645">Protease</keyword>
<dbReference type="InterPro" id="IPR002142">
    <property type="entry name" value="Peptidase_S49"/>
</dbReference>
<evidence type="ECO:0000256" key="3">
    <source>
        <dbReference type="ARBA" id="ARBA00022801"/>
    </source>
</evidence>
<dbReference type="GO" id="GO:0006508">
    <property type="term" value="P:proteolysis"/>
    <property type="evidence" value="ECO:0007669"/>
    <property type="project" value="UniProtKB-KW"/>
</dbReference>
<dbReference type="PANTHER" id="PTHR42987:SF7">
    <property type="entry name" value="SIGNAL PEPTIDE PEPTIDASE SPPA-RELATED"/>
    <property type="match status" value="1"/>
</dbReference>
<keyword evidence="7" id="KW-1185">Reference proteome</keyword>
<reference evidence="6 7" key="1">
    <citation type="submission" date="2017-10" db="EMBL/GenBank/DDBJ databases">
        <title>Bacillus sp. nov., a halophilic bacterium isolated from a Yangshapao Lake.</title>
        <authorList>
            <person name="Wang H."/>
        </authorList>
    </citation>
    <scope>NUCLEOTIDE SEQUENCE [LARGE SCALE GENOMIC DNA]</scope>
    <source>
        <strain evidence="6 7">YSP-3</strain>
    </source>
</reference>
<dbReference type="AlphaFoldDB" id="A0A2W0HU87"/>
<dbReference type="EMBL" id="PDOF01000001">
    <property type="protein sequence ID" value="PYZ97198.1"/>
    <property type="molecule type" value="Genomic_DNA"/>
</dbReference>
<evidence type="ECO:0000256" key="2">
    <source>
        <dbReference type="ARBA" id="ARBA00022670"/>
    </source>
</evidence>
<keyword evidence="4" id="KW-0720">Serine protease</keyword>
<dbReference type="Pfam" id="PF01343">
    <property type="entry name" value="Peptidase_S49"/>
    <property type="match status" value="1"/>
</dbReference>
<dbReference type="InterPro" id="IPR004635">
    <property type="entry name" value="Pept_S49_SppA"/>
</dbReference>
<evidence type="ECO:0000313" key="6">
    <source>
        <dbReference type="EMBL" id="PYZ97198.1"/>
    </source>
</evidence>
<gene>
    <name evidence="6" type="primary">sppA</name>
    <name evidence="6" type="ORF">CR205_00935</name>
</gene>
<dbReference type="CDD" id="cd07023">
    <property type="entry name" value="S49_Sppa_N_C"/>
    <property type="match status" value="1"/>
</dbReference>
<evidence type="ECO:0000256" key="1">
    <source>
        <dbReference type="ARBA" id="ARBA00008683"/>
    </source>
</evidence>
<dbReference type="OrthoDB" id="9764363at2"/>
<name>A0A2W0HU87_9BACI</name>
<dbReference type="InterPro" id="IPR029045">
    <property type="entry name" value="ClpP/crotonase-like_dom_sf"/>
</dbReference>
<evidence type="ECO:0000259" key="5">
    <source>
        <dbReference type="Pfam" id="PF01343"/>
    </source>
</evidence>
<dbReference type="NCBIfam" id="TIGR00706">
    <property type="entry name" value="SppA_dom"/>
    <property type="match status" value="1"/>
</dbReference>
<dbReference type="Gene3D" id="3.90.226.10">
    <property type="entry name" value="2-enoyl-CoA Hydratase, Chain A, domain 1"/>
    <property type="match status" value="2"/>
</dbReference>
<keyword evidence="3" id="KW-0378">Hydrolase</keyword>
<dbReference type="InterPro" id="IPR047272">
    <property type="entry name" value="S49_SppA_C"/>
</dbReference>
<dbReference type="PANTHER" id="PTHR42987">
    <property type="entry name" value="PEPTIDASE S49"/>
    <property type="match status" value="1"/>
</dbReference>
<dbReference type="Proteomes" id="UP000248066">
    <property type="component" value="Unassembled WGS sequence"/>
</dbReference>
<accession>A0A2W0HU87</accession>
<protein>
    <submittedName>
        <fullName evidence="6">Signal peptide peptidase SppA</fullName>
    </submittedName>
</protein>
<sequence length="332" mass="36442">MNGKRWLAVGLAALLFTVASLFSLAVNVVTFDLDDFFEAEEQVVDEHVLEEGNGRGKIAVIHLNGVIQSSYDTPSLFESGAYNHRRFLKQLDAAAEDNNVDGIIISVNTPGGGVMESDQIHDKIIEIQEESDKPVYISMASMAASGGYYIAAPAAQVYAHPQTITGSIGVIMSSLNFADLAEDLGISEEVIKSGPYKDIMSATREMTDDEREILQSMIDESYDRFVDIIADGREMSREDVLELADGRIYSGNQAYEAGLVDGLGDLSDVIDDFREDIGKGNIDVVEYRQPAGFASFMGVTANHFLGDPFTLYSIKELMHQSDAPRLMYLYSQ</sequence>
<feature type="domain" description="Peptidase S49" evidence="5">
    <location>
        <begin position="129"/>
        <end position="275"/>
    </location>
</feature>
<comment type="caution">
    <text evidence="6">The sequence shown here is derived from an EMBL/GenBank/DDBJ whole genome shotgun (WGS) entry which is preliminary data.</text>
</comment>